<keyword evidence="7" id="KW-0406">Ion transport</keyword>
<keyword evidence="6 10" id="KW-1133">Transmembrane helix</keyword>
<protein>
    <submittedName>
        <fullName evidence="15">Uncharacterized protein</fullName>
    </submittedName>
</protein>
<dbReference type="GO" id="GO:0012505">
    <property type="term" value="C:endomembrane system"/>
    <property type="evidence" value="ECO:0007669"/>
    <property type="project" value="TreeGrafter"/>
</dbReference>
<evidence type="ECO:0000313" key="15">
    <source>
        <dbReference type="EMBL" id="PIA37452.1"/>
    </source>
</evidence>
<proteinExistence type="inferred from homology"/>
<feature type="transmembrane region" description="Helical" evidence="10">
    <location>
        <begin position="784"/>
        <end position="800"/>
    </location>
</feature>
<feature type="domain" description="DUF7870" evidence="14">
    <location>
        <begin position="280"/>
        <end position="361"/>
    </location>
</feature>
<evidence type="ECO:0000256" key="4">
    <source>
        <dbReference type="ARBA" id="ARBA00022692"/>
    </source>
</evidence>
<keyword evidence="2" id="KW-0813">Transport</keyword>
<feature type="domain" description="Cation/H+ exchanger transmembrane" evidence="11">
    <location>
        <begin position="512"/>
        <end position="892"/>
    </location>
</feature>
<dbReference type="InParanoid" id="A0A2G5D1Q5"/>
<evidence type="ECO:0000259" key="12">
    <source>
        <dbReference type="Pfam" id="PF23256"/>
    </source>
</evidence>
<feature type="domain" description="DUF7870" evidence="14">
    <location>
        <begin position="416"/>
        <end position="478"/>
    </location>
</feature>
<keyword evidence="16" id="KW-1185">Reference proteome</keyword>
<sequence length="1245" mass="139739">MDSSMTKSKNFMRNLLVRTLLLCVFVLILRFVYVVTIVGESCKEADFCFFNVPENLNIVGAGTGVQISSSAVSVAGGSSKNSDLWTSKEWRKAVDFYSSVFQDLITEGVLTPNSKALCVETPNGQEVFALKEIGVADSVGISNKKFPPLVVSGKISEQPFDDNTFDFVFYGGGGLDRLYMPFDFAVEIGRTLKPEGFLVVHTASAKDMYSFNSFIGLFKNCCRLVKSRDIEGFNSSFSSIREIVMKKEVGIQMFGEKGFENSKSKCAKPGYKLELVTNAEPLITEEPLKPWITLKRNIQNIKYLASIADISFKQKYVYVDVGARSYGSSIYGWFKKHYPKQNKTFDIYAIEADKTFHEEYKTKKGITLLPYAAWVKNETLFFEINRDPGKKVEDKGRGMGRIQPIQSAASSVSDVDKIQGFDFADWLKNTVTEKDFVVMKMDVEGTEFDLIPRLFETGAICLIDEIFLECHYNRWQKCCPGERITSKGFWLGENPLNYSSDLLLFELPLISIVTCTLYLLLKPLGHPAIVYQILTGLVLGPSCLGRSARFMTTVFPVRGKVILETYALFGFILFQFVIGVRMDPKIITEGGKRPIIIGLVGYLSAISFGAVTTVLLRTFVKMDVGVSRALGIVVGTESMSDFTVISCFLADLKILNTEIGRIASASSIISDICTFMTLTTFKFGYLATKDKALENTIGLATSSILLVGFIVFFIRPAVKWVIRKTPEGDEVKEIYVFGIIITMFICVYVSQITGQGYIMAPFFVGLVIPDGPPLGSALIDKLDFFVTVLFMPIFFTLCGLKTDIYSLDRDVFIVHIVTIACFLAKIIGTIVPSLYCSMPIRDAFILSLIMNSKGVIELGLYNTYLEDQMLSRQAFTLLMISVLVITVIVSRIVQTFYNPSRQYMSYRRRTIQHAKRDTELGILTCVHSEDNVSSLIQLMEMSNPKKEHPLHIYVLHLVELVGRATSLLVTHHRHGKPSSRSIQSEHIIKAFRYYEETRQGLVWVDLFTSISPFVTMHDDVCSLALQKRTYLVILPFHKRWVADGALESSPAIRNLNCNVLEKAPCSVGILINNRSMSSSLKLESVEKQMYCIAILFFGGADDREALSYAARMAEHPNVRLTMIRFTSKEHIMYNDESVRLLDVEFLNEFKNETLQNDRVWAKEEIVTDGSGVISVITSMQNAYDLVIVGRRHMETSLTTGLSDWTENPELGVIGDILAGPEFRGVPSVLVIQQQSRVWGMQNVEF</sequence>
<dbReference type="Pfam" id="PF00999">
    <property type="entry name" value="Na_H_Exchanger"/>
    <property type="match status" value="1"/>
</dbReference>
<dbReference type="GO" id="GO:0015297">
    <property type="term" value="F:antiporter activity"/>
    <property type="evidence" value="ECO:0007669"/>
    <property type="project" value="InterPro"/>
</dbReference>
<dbReference type="GO" id="GO:0006885">
    <property type="term" value="P:regulation of pH"/>
    <property type="evidence" value="ECO:0007669"/>
    <property type="project" value="TreeGrafter"/>
</dbReference>
<gene>
    <name evidence="15" type="ORF">AQUCO_03000196v1</name>
</gene>
<dbReference type="GO" id="GO:0016020">
    <property type="term" value="C:membrane"/>
    <property type="evidence" value="ECO:0007669"/>
    <property type="project" value="UniProtKB-SubCell"/>
</dbReference>
<dbReference type="InterPro" id="IPR057291">
    <property type="entry name" value="CHX17_2nd"/>
</dbReference>
<dbReference type="InterPro" id="IPR029063">
    <property type="entry name" value="SAM-dependent_MTases_sf"/>
</dbReference>
<feature type="transmembrane region" description="Helical" evidence="10">
    <location>
        <begin position="697"/>
        <end position="714"/>
    </location>
</feature>
<feature type="transmembrane region" description="Helical" evidence="10">
    <location>
        <begin position="734"/>
        <end position="764"/>
    </location>
</feature>
<evidence type="ECO:0000256" key="8">
    <source>
        <dbReference type="ARBA" id="ARBA00023136"/>
    </source>
</evidence>
<name>A0A2G5D1Q5_AQUCA</name>
<evidence type="ECO:0000256" key="1">
    <source>
        <dbReference type="ARBA" id="ARBA00004141"/>
    </source>
</evidence>
<feature type="domain" description="Cation/H(+) antiporter central" evidence="12">
    <location>
        <begin position="950"/>
        <end position="1072"/>
    </location>
</feature>
<evidence type="ECO:0000313" key="16">
    <source>
        <dbReference type="Proteomes" id="UP000230069"/>
    </source>
</evidence>
<dbReference type="SUPFAM" id="SSF53335">
    <property type="entry name" value="S-adenosyl-L-methionine-dependent methyltransferases"/>
    <property type="match status" value="2"/>
</dbReference>
<feature type="transmembrane region" description="Helical" evidence="10">
    <location>
        <begin position="874"/>
        <end position="893"/>
    </location>
</feature>
<dbReference type="InterPro" id="IPR057192">
    <property type="entry name" value="DUF7870"/>
</dbReference>
<dbReference type="OrthoDB" id="1889525at2759"/>
<organism evidence="15 16">
    <name type="scientific">Aquilegia coerulea</name>
    <name type="common">Rocky mountain columbine</name>
    <dbReference type="NCBI Taxonomy" id="218851"/>
    <lineage>
        <taxon>Eukaryota</taxon>
        <taxon>Viridiplantae</taxon>
        <taxon>Streptophyta</taxon>
        <taxon>Embryophyta</taxon>
        <taxon>Tracheophyta</taxon>
        <taxon>Spermatophyta</taxon>
        <taxon>Magnoliopsida</taxon>
        <taxon>Ranunculales</taxon>
        <taxon>Ranunculaceae</taxon>
        <taxon>Thalictroideae</taxon>
        <taxon>Aquilegia</taxon>
    </lineage>
</organism>
<dbReference type="InterPro" id="IPR038770">
    <property type="entry name" value="Na+/solute_symporter_sf"/>
</dbReference>
<dbReference type="Gene3D" id="1.20.1530.20">
    <property type="match status" value="1"/>
</dbReference>
<feature type="transmembrane region" description="Helical" evidence="10">
    <location>
        <begin position="528"/>
        <end position="549"/>
    </location>
</feature>
<evidence type="ECO:0000256" key="5">
    <source>
        <dbReference type="ARBA" id="ARBA00022958"/>
    </source>
</evidence>
<keyword evidence="5" id="KW-0630">Potassium</keyword>
<dbReference type="Proteomes" id="UP000230069">
    <property type="component" value="Unassembled WGS sequence"/>
</dbReference>
<dbReference type="Pfam" id="PF23256">
    <property type="entry name" value="CHX17_2nd"/>
    <property type="match status" value="1"/>
</dbReference>
<keyword evidence="3" id="KW-0633">Potassium transport</keyword>
<evidence type="ECO:0000256" key="9">
    <source>
        <dbReference type="ARBA" id="ARBA00038341"/>
    </source>
</evidence>
<evidence type="ECO:0000259" key="13">
    <source>
        <dbReference type="Pfam" id="PF23259"/>
    </source>
</evidence>
<accession>A0A2G5D1Q5</accession>
<dbReference type="InterPro" id="IPR057290">
    <property type="entry name" value="CHX17_C"/>
</dbReference>
<evidence type="ECO:0000256" key="7">
    <source>
        <dbReference type="ARBA" id="ARBA00023065"/>
    </source>
</evidence>
<dbReference type="AlphaFoldDB" id="A0A2G5D1Q5"/>
<evidence type="ECO:0000259" key="11">
    <source>
        <dbReference type="Pfam" id="PF00999"/>
    </source>
</evidence>
<feature type="transmembrane region" description="Helical" evidence="10">
    <location>
        <begin position="594"/>
        <end position="616"/>
    </location>
</feature>
<evidence type="ECO:0000256" key="3">
    <source>
        <dbReference type="ARBA" id="ARBA00022538"/>
    </source>
</evidence>
<dbReference type="Gene3D" id="3.40.50.150">
    <property type="entry name" value="Vaccinia Virus protein VP39"/>
    <property type="match status" value="2"/>
</dbReference>
<feature type="transmembrane region" description="Helical" evidence="10">
    <location>
        <begin position="662"/>
        <end position="685"/>
    </location>
</feature>
<dbReference type="PANTHER" id="PTHR32468:SF164">
    <property type="entry name" value="OS05G0485000 PROTEIN"/>
    <property type="match status" value="1"/>
</dbReference>
<dbReference type="InterPro" id="IPR006153">
    <property type="entry name" value="Cation/H_exchanger_TM"/>
</dbReference>
<feature type="domain" description="Cation/H(+) antiporter C-terminal" evidence="13">
    <location>
        <begin position="1092"/>
        <end position="1234"/>
    </location>
</feature>
<feature type="transmembrane region" description="Helical" evidence="10">
    <location>
        <begin position="843"/>
        <end position="862"/>
    </location>
</feature>
<dbReference type="EMBL" id="KZ305047">
    <property type="protein sequence ID" value="PIA37452.1"/>
    <property type="molecule type" value="Genomic_DNA"/>
</dbReference>
<dbReference type="InterPro" id="IPR050794">
    <property type="entry name" value="CPA2_transporter"/>
</dbReference>
<evidence type="ECO:0000256" key="6">
    <source>
        <dbReference type="ARBA" id="ARBA00022989"/>
    </source>
</evidence>
<evidence type="ECO:0000259" key="14">
    <source>
        <dbReference type="Pfam" id="PF25276"/>
    </source>
</evidence>
<evidence type="ECO:0000256" key="10">
    <source>
        <dbReference type="SAM" id="Phobius"/>
    </source>
</evidence>
<keyword evidence="4 10" id="KW-0812">Transmembrane</keyword>
<reference evidence="15 16" key="1">
    <citation type="submission" date="2017-09" db="EMBL/GenBank/DDBJ databases">
        <title>WGS assembly of Aquilegia coerulea Goldsmith.</title>
        <authorList>
            <person name="Hodges S."/>
            <person name="Kramer E."/>
            <person name="Nordborg M."/>
            <person name="Tomkins J."/>
            <person name="Borevitz J."/>
            <person name="Derieg N."/>
            <person name="Yan J."/>
            <person name="Mihaltcheva S."/>
            <person name="Hayes R.D."/>
            <person name="Rokhsar D."/>
        </authorList>
    </citation>
    <scope>NUCLEOTIDE SEQUENCE [LARGE SCALE GENOMIC DNA]</scope>
    <source>
        <strain evidence="16">cv. Goldsmith</strain>
    </source>
</reference>
<dbReference type="GO" id="GO:0006813">
    <property type="term" value="P:potassium ion transport"/>
    <property type="evidence" value="ECO:0007669"/>
    <property type="project" value="UniProtKB-KW"/>
</dbReference>
<dbReference type="PANTHER" id="PTHR32468">
    <property type="entry name" value="CATION/H + ANTIPORTER"/>
    <property type="match status" value="1"/>
</dbReference>
<dbReference type="Pfam" id="PF23259">
    <property type="entry name" value="CHX17_C"/>
    <property type="match status" value="1"/>
</dbReference>
<feature type="transmembrane region" description="Helical" evidence="10">
    <location>
        <begin position="812"/>
        <end position="831"/>
    </location>
</feature>
<keyword evidence="8 10" id="KW-0472">Membrane</keyword>
<dbReference type="Pfam" id="PF25276">
    <property type="entry name" value="DUF7870"/>
    <property type="match status" value="2"/>
</dbReference>
<comment type="subcellular location">
    <subcellularLocation>
        <location evidence="1">Membrane</location>
        <topology evidence="1">Multi-pass membrane protein</topology>
    </subcellularLocation>
</comment>
<comment type="similarity">
    <text evidence="9">Belongs to the monovalent cation:proton antiporter 2 (CPA2) transporter (TC 2.A.37) family. CHX (TC 2.A.37.4) subfamily.</text>
</comment>
<evidence type="ECO:0000256" key="2">
    <source>
        <dbReference type="ARBA" id="ARBA00022448"/>
    </source>
</evidence>
<dbReference type="GO" id="GO:1902600">
    <property type="term" value="P:proton transmembrane transport"/>
    <property type="evidence" value="ECO:0007669"/>
    <property type="project" value="InterPro"/>
</dbReference>
<feature type="transmembrane region" description="Helical" evidence="10">
    <location>
        <begin position="561"/>
        <end position="582"/>
    </location>
</feature>